<proteinExistence type="predicted"/>
<name>A0AAV4ZKJ7_9HYPH</name>
<dbReference type="PROSITE" id="PS51125">
    <property type="entry name" value="NHL"/>
    <property type="match status" value="1"/>
</dbReference>
<reference evidence="6" key="1">
    <citation type="journal article" date="2016" name="Front. Microbiol.">
        <title>Genome Sequence of the Piezophilic, Mesophilic Sulfate-Reducing Bacterium Desulfovibrio indicus J2T.</title>
        <authorList>
            <person name="Cao J."/>
            <person name="Maignien L."/>
            <person name="Shao Z."/>
            <person name="Alain K."/>
            <person name="Jebbar M."/>
        </authorList>
    </citation>
    <scope>NUCLEOTIDE SEQUENCE</scope>
    <source>
        <strain evidence="6">DSM 16372</strain>
    </source>
</reference>
<organism evidence="6 7">
    <name type="scientific">Methylobacterium hispanicum</name>
    <dbReference type="NCBI Taxonomy" id="270350"/>
    <lineage>
        <taxon>Bacteria</taxon>
        <taxon>Pseudomonadati</taxon>
        <taxon>Pseudomonadota</taxon>
        <taxon>Alphaproteobacteria</taxon>
        <taxon>Hyphomicrobiales</taxon>
        <taxon>Methylobacteriaceae</taxon>
        <taxon>Methylobacterium</taxon>
    </lineage>
</organism>
<dbReference type="InterPro" id="IPR015943">
    <property type="entry name" value="WD40/YVTN_repeat-like_dom_sf"/>
</dbReference>
<keyword evidence="1" id="KW-0732">Signal</keyword>
<dbReference type="InterPro" id="IPR001258">
    <property type="entry name" value="NHL_repeat"/>
</dbReference>
<feature type="repeat" description="NHL" evidence="3">
    <location>
        <begin position="190"/>
        <end position="219"/>
    </location>
</feature>
<reference evidence="6" key="2">
    <citation type="submission" date="2021-08" db="EMBL/GenBank/DDBJ databases">
        <authorList>
            <person name="Tani A."/>
            <person name="Ola A."/>
            <person name="Ogura Y."/>
            <person name="Katsura K."/>
            <person name="Hayashi T."/>
        </authorList>
    </citation>
    <scope>NUCLEOTIDE SEQUENCE</scope>
    <source>
        <strain evidence="6">DSM 16372</strain>
    </source>
</reference>
<dbReference type="InterPro" id="IPR051200">
    <property type="entry name" value="Host-pathogen_enzymatic-act"/>
</dbReference>
<keyword evidence="7" id="KW-1185">Reference proteome</keyword>
<dbReference type="AlphaFoldDB" id="A0AAV4ZKJ7"/>
<evidence type="ECO:0000256" key="2">
    <source>
        <dbReference type="ARBA" id="ARBA00022737"/>
    </source>
</evidence>
<dbReference type="Pfam" id="PF21783">
    <property type="entry name" value="YNCE"/>
    <property type="match status" value="1"/>
</dbReference>
<keyword evidence="6" id="KW-0456">Lyase</keyword>
<dbReference type="InterPro" id="IPR011964">
    <property type="entry name" value="YVTN_b-propeller_repeat"/>
</dbReference>
<dbReference type="Gene3D" id="2.130.10.10">
    <property type="entry name" value="YVTN repeat-like/Quinoprotein amine dehydrogenase"/>
    <property type="match status" value="3"/>
</dbReference>
<sequence>MNLIGRMRPVGGRLRAGLLALSRARLPFPLCGGGWAGRQAGSVGTKSRREGNPASGRDAALMQGAAQSCTLAPLSAGLRPDPPASQGTLPRRGGRENARVLLALALLAALPHPARAAEALVTVQGDNAVEVVDLDAAKVVRRIPVSGSPAGIALSPGRDTAYVTRPDLPGLAVIDLRTDTVTQDLKLPGGPLGIGVDPRAGTVYVADWYAARVLVLRPEGGKLVADGEIAVGQSPSGLAVTPDGATLLVANREADSVSVVDIAARREVARVPVGKHPFGLTLDAEGKRAYTANVTGDDVSVIDVPARREVGRVKTGERPYVVALAGGRGFVTDQYGNSVTAFDLATLKSVGTIDVGDHPEGIGAARDGRHLYVANWGSNTLSVIDAGTLKVVREIPTGDGPRAFGDFLR</sequence>
<dbReference type="EMBL" id="BPQO01000007">
    <property type="protein sequence ID" value="GJD88614.1"/>
    <property type="molecule type" value="Genomic_DNA"/>
</dbReference>
<comment type="caution">
    <text evidence="6">The sequence shown here is derived from an EMBL/GenBank/DDBJ whole genome shotgun (WGS) entry which is preliminary data.</text>
</comment>
<evidence type="ECO:0000259" key="5">
    <source>
        <dbReference type="Pfam" id="PF21783"/>
    </source>
</evidence>
<evidence type="ECO:0000313" key="7">
    <source>
        <dbReference type="Proteomes" id="UP001055247"/>
    </source>
</evidence>
<feature type="region of interest" description="Disordered" evidence="4">
    <location>
        <begin position="73"/>
        <end position="93"/>
    </location>
</feature>
<evidence type="ECO:0000256" key="3">
    <source>
        <dbReference type="PROSITE-ProRule" id="PRU00504"/>
    </source>
</evidence>
<keyword evidence="2" id="KW-0677">Repeat</keyword>
<dbReference type="GO" id="GO:0016829">
    <property type="term" value="F:lyase activity"/>
    <property type="evidence" value="ECO:0007669"/>
    <property type="project" value="UniProtKB-KW"/>
</dbReference>
<dbReference type="SUPFAM" id="SSF51004">
    <property type="entry name" value="C-terminal (heme d1) domain of cytochrome cd1-nitrite reductase"/>
    <property type="match status" value="1"/>
</dbReference>
<dbReference type="Proteomes" id="UP001055247">
    <property type="component" value="Unassembled WGS sequence"/>
</dbReference>
<dbReference type="InterPro" id="IPR048433">
    <property type="entry name" value="YNCE-like_beta-prop"/>
</dbReference>
<evidence type="ECO:0000256" key="4">
    <source>
        <dbReference type="SAM" id="MobiDB-lite"/>
    </source>
</evidence>
<protein>
    <submittedName>
        <fullName evidence="6">Virginiamycin B lyase</fullName>
    </submittedName>
</protein>
<evidence type="ECO:0000313" key="6">
    <source>
        <dbReference type="EMBL" id="GJD88614.1"/>
    </source>
</evidence>
<dbReference type="PANTHER" id="PTHR47197">
    <property type="entry name" value="PROTEIN NIRF"/>
    <property type="match status" value="1"/>
</dbReference>
<feature type="domain" description="YNCE-like beta-propeller" evidence="5">
    <location>
        <begin position="296"/>
        <end position="402"/>
    </location>
</feature>
<dbReference type="PANTHER" id="PTHR47197:SF3">
    <property type="entry name" value="DIHYDRO-HEME D1 DEHYDROGENASE"/>
    <property type="match status" value="1"/>
</dbReference>
<dbReference type="InterPro" id="IPR011048">
    <property type="entry name" value="Haem_d1_sf"/>
</dbReference>
<evidence type="ECO:0000256" key="1">
    <source>
        <dbReference type="ARBA" id="ARBA00022729"/>
    </source>
</evidence>
<accession>A0AAV4ZKJ7</accession>
<gene>
    <name evidence="6" type="primary">vgb_1</name>
    <name evidence="6" type="ORF">BHAOGJBA_2134</name>
</gene>
<dbReference type="NCBIfam" id="TIGR02276">
    <property type="entry name" value="beta_rpt_yvtn"/>
    <property type="match status" value="2"/>
</dbReference>